<accession>A0A5E4ES36</accession>
<dbReference type="Proteomes" id="UP001054821">
    <property type="component" value="Chromosome 2"/>
</dbReference>
<organism evidence="3 4">
    <name type="scientific">Prunus dulcis</name>
    <name type="common">Almond</name>
    <name type="synonym">Amygdalus dulcis</name>
    <dbReference type="NCBI Taxonomy" id="3755"/>
    <lineage>
        <taxon>Eukaryota</taxon>
        <taxon>Viridiplantae</taxon>
        <taxon>Streptophyta</taxon>
        <taxon>Embryophyta</taxon>
        <taxon>Tracheophyta</taxon>
        <taxon>Spermatophyta</taxon>
        <taxon>Magnoliopsida</taxon>
        <taxon>eudicotyledons</taxon>
        <taxon>Gunneridae</taxon>
        <taxon>Pentapetalae</taxon>
        <taxon>rosids</taxon>
        <taxon>fabids</taxon>
        <taxon>Rosales</taxon>
        <taxon>Rosaceae</taxon>
        <taxon>Amygdaloideae</taxon>
        <taxon>Amygdaleae</taxon>
        <taxon>Prunus</taxon>
    </lineage>
</organism>
<gene>
    <name evidence="3" type="ORF">ALMOND_2B015767</name>
    <name evidence="2" type="ORF">L3X38_014613</name>
</gene>
<dbReference type="Proteomes" id="UP000327085">
    <property type="component" value="Chromosome 2"/>
</dbReference>
<evidence type="ECO:0000313" key="5">
    <source>
        <dbReference type="Proteomes" id="UP001054821"/>
    </source>
</evidence>
<dbReference type="InParanoid" id="A0A5E4ES36"/>
<reference evidence="4" key="2">
    <citation type="journal article" date="2020" name="Plant J.">
        <title>Transposons played a major role in the diversification between the closely related almond and peach genomes: results from the almond genome sequence.</title>
        <authorList>
            <person name="Alioto T."/>
            <person name="Alexiou K.G."/>
            <person name="Bardil A."/>
            <person name="Barteri F."/>
            <person name="Castanera R."/>
            <person name="Cruz F."/>
            <person name="Dhingra A."/>
            <person name="Duval H."/>
            <person name="Fernandez I Marti A."/>
            <person name="Frias L."/>
            <person name="Galan B."/>
            <person name="Garcia J.L."/>
            <person name="Howad W."/>
            <person name="Gomez-Garrido J."/>
            <person name="Gut M."/>
            <person name="Julca I."/>
            <person name="Morata J."/>
            <person name="Puigdomenech P."/>
            <person name="Ribeca P."/>
            <person name="Rubio Cabetas M.J."/>
            <person name="Vlasova A."/>
            <person name="Wirthensohn M."/>
            <person name="Garcia-Mas J."/>
            <person name="Gabaldon T."/>
            <person name="Casacuberta J.M."/>
            <person name="Arus P."/>
        </authorList>
    </citation>
    <scope>NUCLEOTIDE SEQUENCE [LARGE SCALE GENOMIC DNA]</scope>
    <source>
        <strain evidence="4">cv. Texas</strain>
    </source>
</reference>
<evidence type="ECO:0000313" key="4">
    <source>
        <dbReference type="Proteomes" id="UP000327085"/>
    </source>
</evidence>
<dbReference type="EMBL" id="CABIKO010000030">
    <property type="protein sequence ID" value="VVA18567.1"/>
    <property type="molecule type" value="Genomic_DNA"/>
</dbReference>
<feature type="region of interest" description="Disordered" evidence="1">
    <location>
        <begin position="66"/>
        <end position="104"/>
    </location>
</feature>
<evidence type="ECO:0000313" key="2">
    <source>
        <dbReference type="EMBL" id="KAI5346734.1"/>
    </source>
</evidence>
<proteinExistence type="predicted"/>
<dbReference type="EMBL" id="JAJFAZ020000002">
    <property type="protein sequence ID" value="KAI5346734.1"/>
    <property type="molecule type" value="Genomic_DNA"/>
</dbReference>
<keyword evidence="5" id="KW-1185">Reference proteome</keyword>
<protein>
    <submittedName>
        <fullName evidence="3">PREDICTED: PRUPE_1G112200</fullName>
    </submittedName>
</protein>
<reference evidence="3" key="1">
    <citation type="submission" date="2019-07" db="EMBL/GenBank/DDBJ databases">
        <authorList>
            <person name="Alioto T."/>
            <person name="Alioto T."/>
            <person name="Gomez Garrido J."/>
        </authorList>
    </citation>
    <scope>NUCLEOTIDE SEQUENCE</scope>
</reference>
<reference evidence="2 5" key="3">
    <citation type="journal article" date="2022" name="G3 (Bethesda)">
        <title>Whole-genome sequence and methylome profiling of the almond [Prunus dulcis (Mill.) D.A. Webb] cultivar 'Nonpareil'.</title>
        <authorList>
            <person name="D'Amico-Willman K.M."/>
            <person name="Ouma W.Z."/>
            <person name="Meulia T."/>
            <person name="Sideli G.M."/>
            <person name="Gradziel T.M."/>
            <person name="Fresnedo-Ramirez J."/>
        </authorList>
    </citation>
    <scope>NUCLEOTIDE SEQUENCE [LARGE SCALE GENOMIC DNA]</scope>
    <source>
        <strain evidence="2">Clone GOH B32 T37-40</strain>
    </source>
</reference>
<name>A0A5E4ES36_PRUDU</name>
<evidence type="ECO:0000313" key="3">
    <source>
        <dbReference type="EMBL" id="VVA18567.1"/>
    </source>
</evidence>
<dbReference type="Gramene" id="VVA18567">
    <property type="protein sequence ID" value="VVA18567"/>
    <property type="gene ID" value="Prudul26B015767"/>
</dbReference>
<evidence type="ECO:0000256" key="1">
    <source>
        <dbReference type="SAM" id="MobiDB-lite"/>
    </source>
</evidence>
<dbReference type="AlphaFoldDB" id="A0A5E4ES36"/>
<sequence length="104" mass="12416">MLGSIAAAGAWIRNFKEHYVELQSLREKKVRQDLMEIEVRLESLGKQIPKEKEFEAIESSMKERAEEHKQLNERIHRANEQLKKLKDPMNEQEKEKEKENPMEK</sequence>